<evidence type="ECO:0000313" key="2">
    <source>
        <dbReference type="Proteomes" id="UP001420932"/>
    </source>
</evidence>
<accession>A0AAP0PH52</accession>
<gene>
    <name evidence="1" type="ORF">Syun_012059</name>
</gene>
<evidence type="ECO:0000313" key="1">
    <source>
        <dbReference type="EMBL" id="KAK9142659.1"/>
    </source>
</evidence>
<proteinExistence type="predicted"/>
<sequence length="74" mass="8233">MPTLIIIASVVLHNYLTMEVPNDLLDNMVVEGQELGAEDDASNEPPEVICQVGPIDAWIAFCNNLAMDMWDSYH</sequence>
<comment type="caution">
    <text evidence="1">The sequence shown here is derived from an EMBL/GenBank/DDBJ whole genome shotgun (WGS) entry which is preliminary data.</text>
</comment>
<dbReference type="EMBL" id="JBBNAF010000005">
    <property type="protein sequence ID" value="KAK9142659.1"/>
    <property type="molecule type" value="Genomic_DNA"/>
</dbReference>
<keyword evidence="2" id="KW-1185">Reference proteome</keyword>
<name>A0AAP0PH52_9MAGN</name>
<dbReference type="Proteomes" id="UP001420932">
    <property type="component" value="Unassembled WGS sequence"/>
</dbReference>
<organism evidence="1 2">
    <name type="scientific">Stephania yunnanensis</name>
    <dbReference type="NCBI Taxonomy" id="152371"/>
    <lineage>
        <taxon>Eukaryota</taxon>
        <taxon>Viridiplantae</taxon>
        <taxon>Streptophyta</taxon>
        <taxon>Embryophyta</taxon>
        <taxon>Tracheophyta</taxon>
        <taxon>Spermatophyta</taxon>
        <taxon>Magnoliopsida</taxon>
        <taxon>Ranunculales</taxon>
        <taxon>Menispermaceae</taxon>
        <taxon>Menispermoideae</taxon>
        <taxon>Cissampelideae</taxon>
        <taxon>Stephania</taxon>
    </lineage>
</organism>
<reference evidence="1 2" key="1">
    <citation type="submission" date="2024-01" db="EMBL/GenBank/DDBJ databases">
        <title>Genome assemblies of Stephania.</title>
        <authorList>
            <person name="Yang L."/>
        </authorList>
    </citation>
    <scope>NUCLEOTIDE SEQUENCE [LARGE SCALE GENOMIC DNA]</scope>
    <source>
        <strain evidence="1">YNDBR</strain>
        <tissue evidence="1">Leaf</tissue>
    </source>
</reference>
<protein>
    <submittedName>
        <fullName evidence="1">Uncharacterized protein</fullName>
    </submittedName>
</protein>
<dbReference type="AlphaFoldDB" id="A0AAP0PH52"/>